<gene>
    <name evidence="2" type="ORF">EIP91_004315</name>
</gene>
<dbReference type="Proteomes" id="UP000292702">
    <property type="component" value="Unassembled WGS sequence"/>
</dbReference>
<comment type="caution">
    <text evidence="2">The sequence shown here is derived from an EMBL/GenBank/DDBJ whole genome shotgun (WGS) entry which is preliminary data.</text>
</comment>
<organism evidence="2 3">
    <name type="scientific">Steccherinum ochraceum</name>
    <dbReference type="NCBI Taxonomy" id="92696"/>
    <lineage>
        <taxon>Eukaryota</taxon>
        <taxon>Fungi</taxon>
        <taxon>Dikarya</taxon>
        <taxon>Basidiomycota</taxon>
        <taxon>Agaricomycotina</taxon>
        <taxon>Agaricomycetes</taxon>
        <taxon>Polyporales</taxon>
        <taxon>Steccherinaceae</taxon>
        <taxon>Steccherinum</taxon>
    </lineage>
</organism>
<evidence type="ECO:0000313" key="3">
    <source>
        <dbReference type="Proteomes" id="UP000292702"/>
    </source>
</evidence>
<keyword evidence="3" id="KW-1185">Reference proteome</keyword>
<keyword evidence="1" id="KW-1133">Transmembrane helix</keyword>
<dbReference type="AlphaFoldDB" id="A0A4R0RBH7"/>
<reference evidence="2 3" key="1">
    <citation type="submission" date="2018-11" db="EMBL/GenBank/DDBJ databases">
        <title>Genome assembly of Steccherinum ochraceum LE-BIN_3174, the white-rot fungus of the Steccherinaceae family (The Residual Polyporoid clade, Polyporales, Basidiomycota).</title>
        <authorList>
            <person name="Fedorova T.V."/>
            <person name="Glazunova O.A."/>
            <person name="Landesman E.O."/>
            <person name="Moiseenko K.V."/>
            <person name="Psurtseva N.V."/>
            <person name="Savinova O.S."/>
            <person name="Shakhova N.V."/>
            <person name="Tyazhelova T.V."/>
            <person name="Vasina D.V."/>
        </authorList>
    </citation>
    <scope>NUCLEOTIDE SEQUENCE [LARGE SCALE GENOMIC DNA]</scope>
    <source>
        <strain evidence="2 3">LE-BIN_3174</strain>
    </source>
</reference>
<dbReference type="EMBL" id="RWJN01000247">
    <property type="protein sequence ID" value="TCD64246.1"/>
    <property type="molecule type" value="Genomic_DNA"/>
</dbReference>
<keyword evidence="1" id="KW-0812">Transmembrane</keyword>
<keyword evidence="1" id="KW-0472">Membrane</keyword>
<name>A0A4R0RBH7_9APHY</name>
<accession>A0A4R0RBH7</accession>
<protein>
    <submittedName>
        <fullName evidence="2">Uncharacterized protein</fullName>
    </submittedName>
</protein>
<proteinExistence type="predicted"/>
<evidence type="ECO:0000313" key="2">
    <source>
        <dbReference type="EMBL" id="TCD64246.1"/>
    </source>
</evidence>
<sequence length="101" mass="11112">MPEQSKVDIEIEIEKSFVGSLFSLPPSGRQAELQTRHLEARSKRRDVAPTRLGLIVLVISDILPAMVIVHSKKPFVSTIELLAVSSHGRDAIPGGKLHDIH</sequence>
<evidence type="ECO:0000256" key="1">
    <source>
        <dbReference type="SAM" id="Phobius"/>
    </source>
</evidence>
<feature type="transmembrane region" description="Helical" evidence="1">
    <location>
        <begin position="52"/>
        <end position="71"/>
    </location>
</feature>